<dbReference type="AlphaFoldDB" id="A0AA41UQ44"/>
<dbReference type="InterPro" id="IPR038536">
    <property type="entry name" value="Alkyl/aryl-sulf_dimr_sf"/>
</dbReference>
<feature type="domain" description="Metallo-beta-lactamase" evidence="1">
    <location>
        <begin position="43"/>
        <end position="243"/>
    </location>
</feature>
<reference evidence="2" key="1">
    <citation type="submission" date="2022-04" db="EMBL/GenBank/DDBJ databases">
        <title>Desulfatitalea alkaliphila sp. nov., a novel anaerobic sulfate-reducing bacterium isolated from terrestrial mud volcano, Taman Peninsula, Russia.</title>
        <authorList>
            <person name="Khomyakova M.A."/>
            <person name="Merkel A.Y."/>
            <person name="Slobodkin A.I."/>
        </authorList>
    </citation>
    <scope>NUCLEOTIDE SEQUENCE</scope>
    <source>
        <strain evidence="2">M08but</strain>
    </source>
</reference>
<dbReference type="EMBL" id="JALJRB010000010">
    <property type="protein sequence ID" value="MCJ8501043.1"/>
    <property type="molecule type" value="Genomic_DNA"/>
</dbReference>
<dbReference type="RefSeq" id="WP_246907106.1">
    <property type="nucleotide sequence ID" value="NZ_JALJRB010000010.1"/>
</dbReference>
<dbReference type="SMART" id="SM00849">
    <property type="entry name" value="Lactamase_B"/>
    <property type="match status" value="1"/>
</dbReference>
<dbReference type="Gene3D" id="3.60.15.10">
    <property type="entry name" value="Ribonuclease Z/Hydroxyacylglutathione hydrolase-like"/>
    <property type="match status" value="1"/>
</dbReference>
<organism evidence="2 3">
    <name type="scientific">Desulfatitalea alkaliphila</name>
    <dbReference type="NCBI Taxonomy" id="2929485"/>
    <lineage>
        <taxon>Bacteria</taxon>
        <taxon>Pseudomonadati</taxon>
        <taxon>Thermodesulfobacteriota</taxon>
        <taxon>Desulfobacteria</taxon>
        <taxon>Desulfobacterales</taxon>
        <taxon>Desulfosarcinaceae</taxon>
        <taxon>Desulfatitalea</taxon>
    </lineage>
</organism>
<dbReference type="Proteomes" id="UP001165427">
    <property type="component" value="Unassembled WGS sequence"/>
</dbReference>
<dbReference type="PANTHER" id="PTHR43223">
    <property type="entry name" value="ALKYL/ARYL-SULFATASE"/>
    <property type="match status" value="1"/>
</dbReference>
<accession>A0AA41UQ44</accession>
<dbReference type="SUPFAM" id="SSF56281">
    <property type="entry name" value="Metallo-hydrolase/oxidoreductase"/>
    <property type="match status" value="1"/>
</dbReference>
<dbReference type="InterPro" id="IPR036866">
    <property type="entry name" value="RibonucZ/Hydroxyglut_hydro"/>
</dbReference>
<dbReference type="InterPro" id="IPR001279">
    <property type="entry name" value="Metallo-B-lactamas"/>
</dbReference>
<dbReference type="PANTHER" id="PTHR43223:SF2">
    <property type="entry name" value="METALLO-BETA-LACTAMASE DOMAIN-CONTAINING PROTEIN"/>
    <property type="match status" value="1"/>
</dbReference>
<name>A0AA41UQ44_9BACT</name>
<gene>
    <name evidence="2" type="ORF">MRX98_10710</name>
</gene>
<dbReference type="GO" id="GO:0046983">
    <property type="term" value="F:protein dimerization activity"/>
    <property type="evidence" value="ECO:0007669"/>
    <property type="project" value="InterPro"/>
</dbReference>
<proteinExistence type="predicted"/>
<evidence type="ECO:0000259" key="1">
    <source>
        <dbReference type="SMART" id="SM00849"/>
    </source>
</evidence>
<comment type="caution">
    <text evidence="2">The sequence shown here is derived from an EMBL/GenBank/DDBJ whole genome shotgun (WGS) entry which is preliminary data.</text>
</comment>
<dbReference type="Pfam" id="PF14863">
    <property type="entry name" value="Alkyl_sulf_dimr"/>
    <property type="match status" value="1"/>
</dbReference>
<dbReference type="Pfam" id="PF00753">
    <property type="entry name" value="Lactamase_B"/>
    <property type="match status" value="1"/>
</dbReference>
<evidence type="ECO:0000313" key="2">
    <source>
        <dbReference type="EMBL" id="MCJ8501043.1"/>
    </source>
</evidence>
<protein>
    <submittedName>
        <fullName evidence="2">MBL fold metallo-hydrolase</fullName>
    </submittedName>
</protein>
<sequence>METIYGIAENLWTGKTTTYTHHPFGPPYGLEKVCDGVYFFKGFANTIVLETDAGLVIVDPAGMVDVTMKYPAIRKVLQAPLHTAIFTHGHVDHVFGVDDYAAENARNGTAPPRVVAHRLLPERLRRYIRTAGWNSALNSRQFRGGVEKVAWPTRYWWPDLLYEGALDFTVGDQPIQVRHCRGETDDHSWVFFPSQKVLCTGDLFIYAVPNAGNPQKVQRFAGEWADGLKRMAALAPEYLLPGHGFPIVGRERVAEALLNTARLLEHLDSETVRLMNEGADLDRILNAVAVPPDLADLPYLQPVYDESEFIVRNIYRLYGAWYDGQPSHLKPAPQREQANVVAELAGGVSLVMEKALSCSRDGNHRLACQLADWAVLAAPEDDAVRSAAGRIYLDRALQEPSTMAMGIFLAEAARLGAQLPEGHLAAGRIIMAQCERGPFQKI</sequence>
<dbReference type="InterPro" id="IPR029228">
    <property type="entry name" value="Alkyl_sulf_dimr"/>
</dbReference>
<dbReference type="Gene3D" id="1.25.40.880">
    <property type="entry name" value="Alkyl sulfatase, dimerisation domain"/>
    <property type="match status" value="1"/>
</dbReference>
<dbReference type="InterPro" id="IPR052195">
    <property type="entry name" value="Bact_Alkyl/Aryl-Sulfatase"/>
</dbReference>
<evidence type="ECO:0000313" key="3">
    <source>
        <dbReference type="Proteomes" id="UP001165427"/>
    </source>
</evidence>
<keyword evidence="3" id="KW-1185">Reference proteome</keyword>